<dbReference type="AlphaFoldDB" id="F9ZZ02"/>
<gene>
    <name evidence="2" type="ordered locus">Metme_1434</name>
</gene>
<feature type="transmembrane region" description="Helical" evidence="1">
    <location>
        <begin position="72"/>
        <end position="92"/>
    </location>
</feature>
<dbReference type="KEGG" id="mmt:Metme_1434"/>
<reference key="2">
    <citation type="submission" date="2011-05" db="EMBL/GenBank/DDBJ databases">
        <title>Complete genome sequence of the aerobic marine methanotroph Methylomonas methanica MC09.</title>
        <authorList>
            <person name="Boden R."/>
            <person name="Cunliffe M."/>
            <person name="Scanlan J."/>
            <person name="Moussard H."/>
            <person name="Kits K.D."/>
            <person name="Klotz M."/>
            <person name="Jetten M."/>
            <person name="Vuilleumier S."/>
            <person name="Han J."/>
            <person name="Peters L."/>
            <person name="Mikhailova N."/>
            <person name="Teshima H."/>
            <person name="Tapia R."/>
            <person name="Kyrpides N."/>
            <person name="Ivanova N."/>
            <person name="Pagani I."/>
            <person name="Cheng J.-F."/>
            <person name="Goodwin L."/>
            <person name="Han C."/>
            <person name="Hauser L."/>
            <person name="Land M."/>
            <person name="Lapidus A."/>
            <person name="Lucas S."/>
            <person name="Pitluck S."/>
            <person name="Woyke T."/>
            <person name="Stein L.Y."/>
            <person name="Murrell C."/>
        </authorList>
    </citation>
    <scope>NUCLEOTIDE SEQUENCE</scope>
    <source>
        <strain>MC09</strain>
    </source>
</reference>
<proteinExistence type="predicted"/>
<reference evidence="3" key="3">
    <citation type="submission" date="2011-05" db="EMBL/GenBank/DDBJ databases">
        <title>Complete sequence of Methylomonas methanica MC09.</title>
        <authorList>
            <consortium name="US DOE Joint Genome Institute"/>
            <person name="Lucas S."/>
            <person name="Han J."/>
            <person name="Lapidus A."/>
            <person name="Cheng J.-F."/>
            <person name="Goodwin L."/>
            <person name="Pitluck S."/>
            <person name="Peters L."/>
            <person name="Mikhailova N."/>
            <person name="Teshima H."/>
            <person name="Han C."/>
            <person name="Tapia R."/>
            <person name="Land M."/>
            <person name="Hauser L."/>
            <person name="Kyrpides N."/>
            <person name="Ivanova N."/>
            <person name="Pagani I."/>
            <person name="Stein L."/>
            <person name="Woyke T."/>
        </authorList>
    </citation>
    <scope>NUCLEOTIDE SEQUENCE [LARGE SCALE GENOMIC DNA]</scope>
    <source>
        <strain evidence="3">MC09</strain>
    </source>
</reference>
<dbReference type="HOGENOM" id="CLU_2343482_0_0_6"/>
<reference evidence="2 3" key="1">
    <citation type="journal article" date="2011" name="J. Bacteriol.">
        <title>Complete Genome Sequence of the Aerobic Marine Methanotroph Methylomonas methanica MC09.</title>
        <authorList>
            <person name="Boden R."/>
            <person name="Cunliffe M."/>
            <person name="Scanlan J."/>
            <person name="Moussard H."/>
            <person name="Kits K.D."/>
            <person name="Klotz M.G."/>
            <person name="Jetten M.S."/>
            <person name="Vuilleumier S."/>
            <person name="Han J."/>
            <person name="Peters L."/>
            <person name="Mikhailova N."/>
            <person name="Teshima H."/>
            <person name="Tapia R."/>
            <person name="Kyrpides N."/>
            <person name="Ivanova N."/>
            <person name="Pagani I."/>
            <person name="Cheng J.F."/>
            <person name="Goodwin L."/>
            <person name="Han C."/>
            <person name="Hauser L."/>
            <person name="Land M.L."/>
            <person name="Lapidus A."/>
            <person name="Lucas S."/>
            <person name="Pitluck S."/>
            <person name="Woyke T."/>
            <person name="Stein L."/>
            <person name="Murrell J.C."/>
        </authorList>
    </citation>
    <scope>NUCLEOTIDE SEQUENCE [LARGE SCALE GENOMIC DNA]</scope>
    <source>
        <strain evidence="2 3">MC09</strain>
    </source>
</reference>
<name>F9ZZ02_METMM</name>
<dbReference type="STRING" id="857087.Metme_1434"/>
<keyword evidence="3" id="KW-1185">Reference proteome</keyword>
<feature type="transmembrane region" description="Helical" evidence="1">
    <location>
        <begin position="39"/>
        <end position="60"/>
    </location>
</feature>
<sequence>MKYLIIYFFLHVFFGVFTGYMGVYINFSSHKKKYTNYHLFIALMYFMYMILVAGLVQGIWWITNNTSSISELYKGVSTIIMLLSVYPGAMLAKRYKG</sequence>
<keyword evidence="1" id="KW-0812">Transmembrane</keyword>
<evidence type="ECO:0000313" key="3">
    <source>
        <dbReference type="Proteomes" id="UP000008888"/>
    </source>
</evidence>
<evidence type="ECO:0000313" key="2">
    <source>
        <dbReference type="EMBL" id="AEF99857.1"/>
    </source>
</evidence>
<keyword evidence="1" id="KW-1133">Transmembrane helix</keyword>
<dbReference type="Proteomes" id="UP000008888">
    <property type="component" value="Chromosome"/>
</dbReference>
<keyword evidence="1" id="KW-0472">Membrane</keyword>
<accession>F9ZZ02</accession>
<protein>
    <submittedName>
        <fullName evidence="2">Uncharacterized protein</fullName>
    </submittedName>
</protein>
<feature type="transmembrane region" description="Helical" evidence="1">
    <location>
        <begin position="6"/>
        <end position="27"/>
    </location>
</feature>
<evidence type="ECO:0000256" key="1">
    <source>
        <dbReference type="SAM" id="Phobius"/>
    </source>
</evidence>
<dbReference type="EMBL" id="CP002738">
    <property type="protein sequence ID" value="AEF99857.1"/>
    <property type="molecule type" value="Genomic_DNA"/>
</dbReference>
<organism evidence="2 3">
    <name type="scientific">Methylomonas methanica (strain DSM 25384 / MC09)</name>
    <dbReference type="NCBI Taxonomy" id="857087"/>
    <lineage>
        <taxon>Bacteria</taxon>
        <taxon>Pseudomonadati</taxon>
        <taxon>Pseudomonadota</taxon>
        <taxon>Gammaproteobacteria</taxon>
        <taxon>Methylococcales</taxon>
        <taxon>Methylococcaceae</taxon>
        <taxon>Methylomonas</taxon>
    </lineage>
</organism>